<reference evidence="3 4" key="1">
    <citation type="submission" date="2016-07" db="EMBL/GenBank/DDBJ databases">
        <title>Pervasive Adenine N6-methylation of Active Genes in Fungi.</title>
        <authorList>
            <consortium name="DOE Joint Genome Institute"/>
            <person name="Mondo S.J."/>
            <person name="Dannebaum R.O."/>
            <person name="Kuo R.C."/>
            <person name="Labutti K."/>
            <person name="Haridas S."/>
            <person name="Kuo A."/>
            <person name="Salamov A."/>
            <person name="Ahrendt S.R."/>
            <person name="Lipzen A."/>
            <person name="Sullivan W."/>
            <person name="Andreopoulos W.B."/>
            <person name="Clum A."/>
            <person name="Lindquist E."/>
            <person name="Daum C."/>
            <person name="Ramamoorthy G.K."/>
            <person name="Gryganskyi A."/>
            <person name="Culley D."/>
            <person name="Magnuson J.K."/>
            <person name="James T.Y."/>
            <person name="O'Malley M.A."/>
            <person name="Stajich J.E."/>
            <person name="Spatafora J.W."/>
            <person name="Visel A."/>
            <person name="Grigoriev I.V."/>
        </authorList>
    </citation>
    <scope>NUCLEOTIDE SEQUENCE [LARGE SCALE GENOMIC DNA]</scope>
    <source>
        <strain evidence="3 4">NRRL 1336</strain>
    </source>
</reference>
<sequence length="381" mass="42507">MKELVKPLSAFENIQATGSKNEVKATNLDSTVVMDTATLKRHELFRTEHSFMHDINSKGLKPQKNPPTDSDTSHDYASTQLPSMNFESPHATKSPSSSRTLPIESPEEPTLLSNEKQLIDINGTIPPLSSSTAAVSASPPSVPENLSPSPENLPSSPISKRRTPEGQYTISSSIVSGKCSSSKHNKGHIVEERSILYKLVSALDITLTFHAARNVAAFFHKIQPMLRNSTCKNVTLSHLCKILFVAPELYDVETKVLKEYGKHMEAHQVSFGSDWTVPLSGKMIQERKDIMTKRSGNYFEKHKETSTIPEKELPRMDNMVDKKKWLQNATLPDRVRSILELQEKQKAAKDEKANQPRMEPKGSAKDRAKALLDRVSENVII</sequence>
<comment type="caution">
    <text evidence="3">The sequence shown here is derived from an EMBL/GenBank/DDBJ whole genome shotgun (WGS) entry which is preliminary data.</text>
</comment>
<proteinExistence type="predicted"/>
<evidence type="ECO:0000313" key="3">
    <source>
        <dbReference type="EMBL" id="ORZ16910.1"/>
    </source>
</evidence>
<feature type="compositionally biased region" description="Polar residues" evidence="1">
    <location>
        <begin position="66"/>
        <end position="100"/>
    </location>
</feature>
<dbReference type="SUPFAM" id="SSF46785">
    <property type="entry name" value="Winged helix' DNA-binding domain"/>
    <property type="match status" value="1"/>
</dbReference>
<evidence type="ECO:0000259" key="2">
    <source>
        <dbReference type="Pfam" id="PF08839"/>
    </source>
</evidence>
<accession>A0A1X2IHU9</accession>
<dbReference type="AlphaFoldDB" id="A0A1X2IHU9"/>
<gene>
    <name evidence="3" type="ORF">BCR42DRAFT_23011</name>
</gene>
<dbReference type="OrthoDB" id="2288199at2759"/>
<feature type="region of interest" description="Disordered" evidence="1">
    <location>
        <begin position="343"/>
        <end position="370"/>
    </location>
</feature>
<dbReference type="InterPro" id="IPR036390">
    <property type="entry name" value="WH_DNA-bd_sf"/>
</dbReference>
<evidence type="ECO:0000313" key="4">
    <source>
        <dbReference type="Proteomes" id="UP000193560"/>
    </source>
</evidence>
<name>A0A1X2IHU9_9FUNG</name>
<keyword evidence="4" id="KW-1185">Reference proteome</keyword>
<feature type="region of interest" description="Disordered" evidence="1">
    <location>
        <begin position="122"/>
        <end position="166"/>
    </location>
</feature>
<dbReference type="EMBL" id="MCGE01000010">
    <property type="protein sequence ID" value="ORZ16910.1"/>
    <property type="molecule type" value="Genomic_DNA"/>
</dbReference>
<organism evidence="3 4">
    <name type="scientific">Absidia repens</name>
    <dbReference type="NCBI Taxonomy" id="90262"/>
    <lineage>
        <taxon>Eukaryota</taxon>
        <taxon>Fungi</taxon>
        <taxon>Fungi incertae sedis</taxon>
        <taxon>Mucoromycota</taxon>
        <taxon>Mucoromycotina</taxon>
        <taxon>Mucoromycetes</taxon>
        <taxon>Mucorales</taxon>
        <taxon>Cunninghamellaceae</taxon>
        <taxon>Absidia</taxon>
    </lineage>
</organism>
<dbReference type="STRING" id="90262.A0A1X2IHU9"/>
<evidence type="ECO:0000256" key="1">
    <source>
        <dbReference type="SAM" id="MobiDB-lite"/>
    </source>
</evidence>
<feature type="domain" description="CDT1 Geminin-binding" evidence="2">
    <location>
        <begin position="197"/>
        <end position="270"/>
    </location>
</feature>
<feature type="region of interest" description="Disordered" evidence="1">
    <location>
        <begin position="54"/>
        <end position="107"/>
    </location>
</feature>
<protein>
    <recommendedName>
        <fullName evidence="2">CDT1 Geminin-binding domain-containing protein</fullName>
    </recommendedName>
</protein>
<dbReference type="Pfam" id="PF08839">
    <property type="entry name" value="CDT1"/>
    <property type="match status" value="1"/>
</dbReference>
<dbReference type="Proteomes" id="UP000193560">
    <property type="component" value="Unassembled WGS sequence"/>
</dbReference>
<feature type="compositionally biased region" description="Low complexity" evidence="1">
    <location>
        <begin position="126"/>
        <end position="157"/>
    </location>
</feature>
<dbReference type="InterPro" id="IPR014939">
    <property type="entry name" value="CDT1_Gemini-bd-like"/>
</dbReference>